<evidence type="ECO:0000256" key="1">
    <source>
        <dbReference type="ARBA" id="ARBA00009477"/>
    </source>
</evidence>
<dbReference type="Pfam" id="PF25973">
    <property type="entry name" value="BSH_CzcB"/>
    <property type="match status" value="1"/>
</dbReference>
<organism evidence="6 7">
    <name type="scientific">Amphritea atlantica</name>
    <dbReference type="NCBI Taxonomy" id="355243"/>
    <lineage>
        <taxon>Bacteria</taxon>
        <taxon>Pseudomonadati</taxon>
        <taxon>Pseudomonadota</taxon>
        <taxon>Gammaproteobacteria</taxon>
        <taxon>Oceanospirillales</taxon>
        <taxon>Oceanospirillaceae</taxon>
        <taxon>Amphritea</taxon>
    </lineage>
</organism>
<dbReference type="PROSITE" id="PS51257">
    <property type="entry name" value="PROKAR_LIPOPROTEIN"/>
    <property type="match status" value="1"/>
</dbReference>
<evidence type="ECO:0000313" key="6">
    <source>
        <dbReference type="EMBL" id="UTW03232.1"/>
    </source>
</evidence>
<feature type="domain" description="CzcB-like barrel-sandwich hybrid" evidence="5">
    <location>
        <begin position="69"/>
        <end position="196"/>
    </location>
</feature>
<dbReference type="InterPro" id="IPR006143">
    <property type="entry name" value="RND_pump_MFP"/>
</dbReference>
<dbReference type="EMBL" id="CP073344">
    <property type="protein sequence ID" value="UTW03232.1"/>
    <property type="molecule type" value="Genomic_DNA"/>
</dbReference>
<dbReference type="Pfam" id="PF25954">
    <property type="entry name" value="Beta-barrel_RND_2"/>
    <property type="match status" value="1"/>
</dbReference>
<gene>
    <name evidence="6" type="ORF">KDX31_18220</name>
</gene>
<dbReference type="InterPro" id="IPR058647">
    <property type="entry name" value="BSH_CzcB-like"/>
</dbReference>
<feature type="domain" description="CusB-like beta-barrel" evidence="3">
    <location>
        <begin position="202"/>
        <end position="280"/>
    </location>
</feature>
<reference evidence="6" key="1">
    <citation type="submission" date="2021-04" db="EMBL/GenBank/DDBJ databases">
        <title>Oceanospirillales bacteria with DddD are important DMSP degraders in coastal seawater.</title>
        <authorList>
            <person name="Liu J."/>
        </authorList>
    </citation>
    <scope>NUCLEOTIDE SEQUENCE</scope>
    <source>
        <strain evidence="6">GY6</strain>
    </source>
</reference>
<dbReference type="SUPFAM" id="SSF111369">
    <property type="entry name" value="HlyD-like secretion proteins"/>
    <property type="match status" value="1"/>
</dbReference>
<keyword evidence="2" id="KW-0175">Coiled coil</keyword>
<name>A0ABY5GU69_9GAMM</name>
<dbReference type="Proteomes" id="UP001059950">
    <property type="component" value="Chromosome"/>
</dbReference>
<dbReference type="InterPro" id="IPR058627">
    <property type="entry name" value="MdtA-like_C"/>
</dbReference>
<proteinExistence type="inferred from homology"/>
<dbReference type="InterPro" id="IPR058792">
    <property type="entry name" value="Beta-barrel_RND_2"/>
</dbReference>
<feature type="domain" description="Multidrug resistance protein MdtA-like C-terminal permuted SH3" evidence="4">
    <location>
        <begin position="285"/>
        <end position="343"/>
    </location>
</feature>
<dbReference type="Gene3D" id="2.40.420.20">
    <property type="match status" value="1"/>
</dbReference>
<dbReference type="PANTHER" id="PTHR30469">
    <property type="entry name" value="MULTIDRUG RESISTANCE PROTEIN MDTA"/>
    <property type="match status" value="1"/>
</dbReference>
<feature type="coiled-coil region" evidence="2">
    <location>
        <begin position="102"/>
        <end position="129"/>
    </location>
</feature>
<accession>A0ABY5GU69</accession>
<evidence type="ECO:0000259" key="4">
    <source>
        <dbReference type="Pfam" id="PF25967"/>
    </source>
</evidence>
<protein>
    <submittedName>
        <fullName evidence="6">Efflux RND transporter periplasmic adaptor subunit</fullName>
    </submittedName>
</protein>
<dbReference type="Gene3D" id="1.10.287.470">
    <property type="entry name" value="Helix hairpin bin"/>
    <property type="match status" value="1"/>
</dbReference>
<dbReference type="Pfam" id="PF25967">
    <property type="entry name" value="RND-MFP_C"/>
    <property type="match status" value="1"/>
</dbReference>
<dbReference type="Gene3D" id="2.40.30.170">
    <property type="match status" value="1"/>
</dbReference>
<dbReference type="Gene3D" id="2.40.50.100">
    <property type="match status" value="1"/>
</dbReference>
<evidence type="ECO:0000256" key="2">
    <source>
        <dbReference type="SAM" id="Coils"/>
    </source>
</evidence>
<evidence type="ECO:0000259" key="3">
    <source>
        <dbReference type="Pfam" id="PF25954"/>
    </source>
</evidence>
<evidence type="ECO:0000313" key="7">
    <source>
        <dbReference type="Proteomes" id="UP001059950"/>
    </source>
</evidence>
<comment type="similarity">
    <text evidence="1">Belongs to the membrane fusion protein (MFP) (TC 8.A.1) family.</text>
</comment>
<sequence length="370" mass="40835">MSQSRRFLLMFCKAHILLLGAILILSGCDQQSPAKVRQPKPHLVEVLSAQPVDIELVRIRTGTLEAFQTINIYNQEEGIVTQIRSREGDTVRRDELLITLDDQLLSAQLQRARAVRQQAEKELQRISGLIKRNLTARSELTQKETDLAVARADEQVIATRLGYTRIKSPIDGVVTSRHTEPGNLAEKSSLLLTVADLDSLLLKVDISELLLNQLAIDMPVEIEIDALRTANRSNAFAVSGKVSRIYPTIDPATRSGTLEISLKPAPQGARPGQFARVKFQIPRQQVLLLPFASLRQSDNGSYVYIIDNEDTVRIRPLQTGLKAGEQIEVLAGLEPGDRVITRGFTNLKPGMQVTVVKRAADSQTDGTAAP</sequence>
<evidence type="ECO:0000259" key="5">
    <source>
        <dbReference type="Pfam" id="PF25973"/>
    </source>
</evidence>
<dbReference type="NCBIfam" id="TIGR01730">
    <property type="entry name" value="RND_mfp"/>
    <property type="match status" value="1"/>
</dbReference>
<keyword evidence="7" id="KW-1185">Reference proteome</keyword>